<gene>
    <name evidence="1" type="ORF">B7P43_G05222</name>
</gene>
<dbReference type="EMBL" id="NEVH01024424">
    <property type="protein sequence ID" value="PNF17227.1"/>
    <property type="molecule type" value="Genomic_DNA"/>
</dbReference>
<evidence type="ECO:0000313" key="1">
    <source>
        <dbReference type="EMBL" id="PNF17227.1"/>
    </source>
</evidence>
<proteinExistence type="predicted"/>
<dbReference type="Proteomes" id="UP000235965">
    <property type="component" value="Unassembled WGS sequence"/>
</dbReference>
<comment type="caution">
    <text evidence="1">The sequence shown here is derived from an EMBL/GenBank/DDBJ whole genome shotgun (WGS) entry which is preliminary data.</text>
</comment>
<dbReference type="AlphaFoldDB" id="A0A2J7PLM0"/>
<protein>
    <submittedName>
        <fullName evidence="1">Uncharacterized protein</fullName>
    </submittedName>
</protein>
<keyword evidence="2" id="KW-1185">Reference proteome</keyword>
<sequence>MQLLVVQYGTVFESVSLASGSGQLRGVWKDTILVIVIKHQARYLDLFIISF</sequence>
<dbReference type="InParanoid" id="A0A2J7PLM0"/>
<organism evidence="1 2">
    <name type="scientific">Cryptotermes secundus</name>
    <dbReference type="NCBI Taxonomy" id="105785"/>
    <lineage>
        <taxon>Eukaryota</taxon>
        <taxon>Metazoa</taxon>
        <taxon>Ecdysozoa</taxon>
        <taxon>Arthropoda</taxon>
        <taxon>Hexapoda</taxon>
        <taxon>Insecta</taxon>
        <taxon>Pterygota</taxon>
        <taxon>Neoptera</taxon>
        <taxon>Polyneoptera</taxon>
        <taxon>Dictyoptera</taxon>
        <taxon>Blattodea</taxon>
        <taxon>Blattoidea</taxon>
        <taxon>Termitoidae</taxon>
        <taxon>Kalotermitidae</taxon>
        <taxon>Cryptotermitinae</taxon>
        <taxon>Cryptotermes</taxon>
    </lineage>
</organism>
<evidence type="ECO:0000313" key="2">
    <source>
        <dbReference type="Proteomes" id="UP000235965"/>
    </source>
</evidence>
<accession>A0A2J7PLM0</accession>
<dbReference type="OrthoDB" id="6479200at2759"/>
<reference evidence="1 2" key="1">
    <citation type="submission" date="2017-12" db="EMBL/GenBank/DDBJ databases">
        <title>Hemimetabolous genomes reveal molecular basis of termite eusociality.</title>
        <authorList>
            <person name="Harrison M.C."/>
            <person name="Jongepier E."/>
            <person name="Robertson H.M."/>
            <person name="Arning N."/>
            <person name="Bitard-Feildel T."/>
            <person name="Chao H."/>
            <person name="Childers C.P."/>
            <person name="Dinh H."/>
            <person name="Doddapaneni H."/>
            <person name="Dugan S."/>
            <person name="Gowin J."/>
            <person name="Greiner C."/>
            <person name="Han Y."/>
            <person name="Hu H."/>
            <person name="Hughes D.S.T."/>
            <person name="Huylmans A.-K."/>
            <person name="Kemena C."/>
            <person name="Kremer L.P.M."/>
            <person name="Lee S.L."/>
            <person name="Lopez-Ezquerra A."/>
            <person name="Mallet L."/>
            <person name="Monroy-Kuhn J.M."/>
            <person name="Moser A."/>
            <person name="Murali S.C."/>
            <person name="Muzny D.M."/>
            <person name="Otani S."/>
            <person name="Piulachs M.-D."/>
            <person name="Poelchau M."/>
            <person name="Qu J."/>
            <person name="Schaub F."/>
            <person name="Wada-Katsumata A."/>
            <person name="Worley K.C."/>
            <person name="Xie Q."/>
            <person name="Ylla G."/>
            <person name="Poulsen M."/>
            <person name="Gibbs R.A."/>
            <person name="Schal C."/>
            <person name="Richards S."/>
            <person name="Belles X."/>
            <person name="Korb J."/>
            <person name="Bornberg-Bauer E."/>
        </authorList>
    </citation>
    <scope>NUCLEOTIDE SEQUENCE [LARGE SCALE GENOMIC DNA]</scope>
    <source>
        <tissue evidence="1">Whole body</tissue>
    </source>
</reference>
<name>A0A2J7PLM0_9NEOP</name>